<feature type="transmembrane region" description="Helical" evidence="4">
    <location>
        <begin position="331"/>
        <end position="350"/>
    </location>
</feature>
<comment type="caution">
    <text evidence="7">The sequence shown here is derived from an EMBL/GenBank/DDBJ whole genome shotgun (WGS) entry which is preliminary data.</text>
</comment>
<dbReference type="SMART" id="SM00283">
    <property type="entry name" value="MA"/>
    <property type="match status" value="1"/>
</dbReference>
<evidence type="ECO:0000256" key="2">
    <source>
        <dbReference type="ARBA" id="ARBA00029447"/>
    </source>
</evidence>
<dbReference type="GO" id="GO:0016020">
    <property type="term" value="C:membrane"/>
    <property type="evidence" value="ECO:0007669"/>
    <property type="project" value="InterPro"/>
</dbReference>
<dbReference type="EMBL" id="JAEEGB010000005">
    <property type="protein sequence ID" value="MBI6871924.1"/>
    <property type="molecule type" value="Genomic_DNA"/>
</dbReference>
<protein>
    <submittedName>
        <fullName evidence="7">Methyl-accepting chemotaxis protein</fullName>
    </submittedName>
</protein>
<feature type="domain" description="Methyl-accepting transducer" evidence="5">
    <location>
        <begin position="410"/>
        <end position="646"/>
    </location>
</feature>
<dbReference type="Proteomes" id="UP000622687">
    <property type="component" value="Unassembled WGS sequence"/>
</dbReference>
<evidence type="ECO:0000256" key="1">
    <source>
        <dbReference type="ARBA" id="ARBA00023224"/>
    </source>
</evidence>
<organism evidence="7 8">
    <name type="scientific">Clostridium aciditolerans</name>
    <dbReference type="NCBI Taxonomy" id="339861"/>
    <lineage>
        <taxon>Bacteria</taxon>
        <taxon>Bacillati</taxon>
        <taxon>Bacillota</taxon>
        <taxon>Clostridia</taxon>
        <taxon>Eubacteriales</taxon>
        <taxon>Clostridiaceae</taxon>
        <taxon>Clostridium</taxon>
    </lineage>
</organism>
<keyword evidence="4" id="KW-1133">Transmembrane helix</keyword>
<dbReference type="SUPFAM" id="SSF58104">
    <property type="entry name" value="Methyl-accepting chemotaxis protein (MCP) signaling domain"/>
    <property type="match status" value="1"/>
</dbReference>
<dbReference type="Pfam" id="PF00015">
    <property type="entry name" value="MCPsignal"/>
    <property type="match status" value="1"/>
</dbReference>
<keyword evidence="4" id="KW-0472">Membrane</keyword>
<evidence type="ECO:0000256" key="4">
    <source>
        <dbReference type="SAM" id="Phobius"/>
    </source>
</evidence>
<dbReference type="RefSeq" id="WP_211141360.1">
    <property type="nucleotide sequence ID" value="NZ_JAEEGB010000005.1"/>
</dbReference>
<dbReference type="PROSITE" id="PS50111">
    <property type="entry name" value="CHEMOTAXIS_TRANSDUC_2"/>
    <property type="match status" value="1"/>
</dbReference>
<dbReference type="SMART" id="SM00304">
    <property type="entry name" value="HAMP"/>
    <property type="match status" value="1"/>
</dbReference>
<feature type="transmembrane region" description="Helical" evidence="4">
    <location>
        <begin position="14"/>
        <end position="35"/>
    </location>
</feature>
<dbReference type="GO" id="GO:0007165">
    <property type="term" value="P:signal transduction"/>
    <property type="evidence" value="ECO:0007669"/>
    <property type="project" value="UniProtKB-KW"/>
</dbReference>
<evidence type="ECO:0000313" key="8">
    <source>
        <dbReference type="Proteomes" id="UP000622687"/>
    </source>
</evidence>
<comment type="similarity">
    <text evidence="2">Belongs to the methyl-accepting chemotaxis (MCP) protein family.</text>
</comment>
<dbReference type="Gene3D" id="3.30.450.20">
    <property type="entry name" value="PAS domain"/>
    <property type="match status" value="1"/>
</dbReference>
<feature type="domain" description="HAMP" evidence="6">
    <location>
        <begin position="352"/>
        <end position="405"/>
    </location>
</feature>
<dbReference type="InterPro" id="IPR003660">
    <property type="entry name" value="HAMP_dom"/>
</dbReference>
<evidence type="ECO:0000313" key="7">
    <source>
        <dbReference type="EMBL" id="MBI6871924.1"/>
    </source>
</evidence>
<evidence type="ECO:0000256" key="3">
    <source>
        <dbReference type="PROSITE-ProRule" id="PRU00284"/>
    </source>
</evidence>
<sequence>MKKLSWFKGLRGKITIYFLILSIIPSITIGGLSYASSKKSLEKDAQSQLAFVRDSKKKEIEDYLKSGLNKTSYMAQEPMTIEAMVEFSHTTDLESSTYNSVYQKYNPKFVNFINKLENGDVLLADTKTGTILYSTLKESDYGTSLITGPYKNTNAAKAFEAAKNSNDKNFATITDYELYAPSNNKPTAFIAAPIFKGDEKVGILIFKLGTSKIDQIVSNNNKWESLNLGQSGEVVLVGQDYKVRNNTRFLSDEKDEKIKAANNTTLLKEIRTTGTEDVLKGNTNISTYIDYHNIKSIVAYAPLNVDNLKWGILVKIDCDEAFQSVDKLQSLMLIILVATIIAIIAFSIILSSNIAVPMVKMSKAAEQIAKGDLTVELPEGKRSDEIGILMNSINHMLHALREQTKEIINVVNVLSSAVSEITVSLTQVTSGAAETSSAVSETTATVEEVKQTVYLSSEKTKNVSISAKQSLEVSKSGNKATEDTLEGMRIINNQMQEIADSIIALSEQTQNISELIESVDNISEQSNILAVNASIEAAKAGEMGKGFSIVAQEIKNLAEQSKQGTKQVRSILKDIQKATNTAVMTTEKGIKLVDIGMEQANEAGNAIHKLMKNINLSAQAAIQIEASSQQQLVGMDQVAIAMEGINQASIQNVDSMKQLEEAARGLQEMGDRLKQLTEKYKA</sequence>
<gene>
    <name evidence="7" type="ORF">I6U51_04280</name>
</gene>
<dbReference type="Gene3D" id="1.10.287.950">
    <property type="entry name" value="Methyl-accepting chemotaxis protein"/>
    <property type="match status" value="1"/>
</dbReference>
<dbReference type="PANTHER" id="PTHR32089">
    <property type="entry name" value="METHYL-ACCEPTING CHEMOTAXIS PROTEIN MCPB"/>
    <property type="match status" value="1"/>
</dbReference>
<proteinExistence type="inferred from homology"/>
<dbReference type="Pfam" id="PF00672">
    <property type="entry name" value="HAMP"/>
    <property type="match status" value="1"/>
</dbReference>
<dbReference type="CDD" id="cd18774">
    <property type="entry name" value="PDC2_HK_sensor"/>
    <property type="match status" value="1"/>
</dbReference>
<reference evidence="7" key="1">
    <citation type="submission" date="2020-12" db="EMBL/GenBank/DDBJ databases">
        <title>Clostridium thailandense sp. nov., a novel acetogenic bacterium isolated from peat land soil in Thailand.</title>
        <authorList>
            <person name="Chaikitkaew S."/>
            <person name="Birkeland N.K."/>
        </authorList>
    </citation>
    <scope>NUCLEOTIDE SEQUENCE</scope>
    <source>
        <strain evidence="7">DSM 17425</strain>
    </source>
</reference>
<evidence type="ECO:0000259" key="5">
    <source>
        <dbReference type="PROSITE" id="PS50111"/>
    </source>
</evidence>
<accession>A0A934HU25</accession>
<evidence type="ECO:0000259" key="6">
    <source>
        <dbReference type="PROSITE" id="PS50885"/>
    </source>
</evidence>
<keyword evidence="4" id="KW-0812">Transmembrane</keyword>
<name>A0A934HU25_9CLOT</name>
<dbReference type="PANTHER" id="PTHR32089:SF112">
    <property type="entry name" value="LYSOZYME-LIKE PROTEIN-RELATED"/>
    <property type="match status" value="1"/>
</dbReference>
<dbReference type="InterPro" id="IPR004089">
    <property type="entry name" value="MCPsignal_dom"/>
</dbReference>
<keyword evidence="8" id="KW-1185">Reference proteome</keyword>
<dbReference type="CDD" id="cd06225">
    <property type="entry name" value="HAMP"/>
    <property type="match status" value="1"/>
</dbReference>
<dbReference type="AlphaFoldDB" id="A0A934HU25"/>
<dbReference type="PROSITE" id="PS50885">
    <property type="entry name" value="HAMP"/>
    <property type="match status" value="1"/>
</dbReference>
<keyword evidence="1 3" id="KW-0807">Transducer</keyword>